<feature type="compositionally biased region" description="Acidic residues" evidence="1">
    <location>
        <begin position="65"/>
        <end position="83"/>
    </location>
</feature>
<feature type="region of interest" description="Disordered" evidence="1">
    <location>
        <begin position="65"/>
        <end position="93"/>
    </location>
</feature>
<dbReference type="EMBL" id="JAUIQD010000003">
    <property type="protein sequence ID" value="KAK3358212.1"/>
    <property type="molecule type" value="Genomic_DNA"/>
</dbReference>
<keyword evidence="3" id="KW-1185">Reference proteome</keyword>
<proteinExistence type="predicted"/>
<evidence type="ECO:0000313" key="3">
    <source>
        <dbReference type="Proteomes" id="UP001275084"/>
    </source>
</evidence>
<evidence type="ECO:0000256" key="1">
    <source>
        <dbReference type="SAM" id="MobiDB-lite"/>
    </source>
</evidence>
<comment type="caution">
    <text evidence="2">The sequence shown here is derived from an EMBL/GenBank/DDBJ whole genome shotgun (WGS) entry which is preliminary data.</text>
</comment>
<accession>A0AAJ0MGZ5</accession>
<organism evidence="2 3">
    <name type="scientific">Lasiosphaeria hispida</name>
    <dbReference type="NCBI Taxonomy" id="260671"/>
    <lineage>
        <taxon>Eukaryota</taxon>
        <taxon>Fungi</taxon>
        <taxon>Dikarya</taxon>
        <taxon>Ascomycota</taxon>
        <taxon>Pezizomycotina</taxon>
        <taxon>Sordariomycetes</taxon>
        <taxon>Sordariomycetidae</taxon>
        <taxon>Sordariales</taxon>
        <taxon>Lasiosphaeriaceae</taxon>
        <taxon>Lasiosphaeria</taxon>
    </lineage>
</organism>
<dbReference type="AlphaFoldDB" id="A0AAJ0MGZ5"/>
<protein>
    <recommendedName>
        <fullName evidence="4">HNH nuclease domain-containing protein</fullName>
    </recommendedName>
</protein>
<evidence type="ECO:0000313" key="2">
    <source>
        <dbReference type="EMBL" id="KAK3358212.1"/>
    </source>
</evidence>
<dbReference type="Proteomes" id="UP001275084">
    <property type="component" value="Unassembled WGS sequence"/>
</dbReference>
<evidence type="ECO:0008006" key="4">
    <source>
        <dbReference type="Google" id="ProtNLM"/>
    </source>
</evidence>
<sequence>MLDNHRCVVLGTGNPQICHIVPFSINDKEKSQVKFRKYLAMAATCIHYERPELASDLNTVTEDIDVSDVEENSTDDDMDEDSDLMGKTRDDNEDMPEPIDLWAIHCHKLFSSKIGVSDRSWNEISLNGQLHIWWSLAYFAFKPLGIDGTITKGLDPSGITKHYTRVKLQFHWMLRRKDIDSIATPLDVSTNTRPQDFRIDIKRHMAT</sequence>
<reference evidence="2" key="1">
    <citation type="journal article" date="2023" name="Mol. Phylogenet. Evol.">
        <title>Genome-scale phylogeny and comparative genomics of the fungal order Sordariales.</title>
        <authorList>
            <person name="Hensen N."/>
            <person name="Bonometti L."/>
            <person name="Westerberg I."/>
            <person name="Brannstrom I.O."/>
            <person name="Guillou S."/>
            <person name="Cros-Aarteil S."/>
            <person name="Calhoun S."/>
            <person name="Haridas S."/>
            <person name="Kuo A."/>
            <person name="Mondo S."/>
            <person name="Pangilinan J."/>
            <person name="Riley R."/>
            <person name="LaButti K."/>
            <person name="Andreopoulos B."/>
            <person name="Lipzen A."/>
            <person name="Chen C."/>
            <person name="Yan M."/>
            <person name="Daum C."/>
            <person name="Ng V."/>
            <person name="Clum A."/>
            <person name="Steindorff A."/>
            <person name="Ohm R.A."/>
            <person name="Martin F."/>
            <person name="Silar P."/>
            <person name="Natvig D.O."/>
            <person name="Lalanne C."/>
            <person name="Gautier V."/>
            <person name="Ament-Velasquez S.L."/>
            <person name="Kruys A."/>
            <person name="Hutchinson M.I."/>
            <person name="Powell A.J."/>
            <person name="Barry K."/>
            <person name="Miller A.N."/>
            <person name="Grigoriev I.V."/>
            <person name="Debuchy R."/>
            <person name="Gladieux P."/>
            <person name="Hiltunen Thoren M."/>
            <person name="Johannesson H."/>
        </authorList>
    </citation>
    <scope>NUCLEOTIDE SEQUENCE</scope>
    <source>
        <strain evidence="2">CBS 955.72</strain>
    </source>
</reference>
<reference evidence="2" key="2">
    <citation type="submission" date="2023-06" db="EMBL/GenBank/DDBJ databases">
        <authorList>
            <consortium name="Lawrence Berkeley National Laboratory"/>
            <person name="Haridas S."/>
            <person name="Hensen N."/>
            <person name="Bonometti L."/>
            <person name="Westerberg I."/>
            <person name="Brannstrom I.O."/>
            <person name="Guillou S."/>
            <person name="Cros-Aarteil S."/>
            <person name="Calhoun S."/>
            <person name="Kuo A."/>
            <person name="Mondo S."/>
            <person name="Pangilinan J."/>
            <person name="Riley R."/>
            <person name="Labutti K."/>
            <person name="Andreopoulos B."/>
            <person name="Lipzen A."/>
            <person name="Chen C."/>
            <person name="Yanf M."/>
            <person name="Daum C."/>
            <person name="Ng V."/>
            <person name="Clum A."/>
            <person name="Steindorff A."/>
            <person name="Ohm R."/>
            <person name="Martin F."/>
            <person name="Silar P."/>
            <person name="Natvig D."/>
            <person name="Lalanne C."/>
            <person name="Gautier V."/>
            <person name="Ament-Velasquez S.L."/>
            <person name="Kruys A."/>
            <person name="Hutchinson M.I."/>
            <person name="Powell A.J."/>
            <person name="Barry K."/>
            <person name="Miller A.N."/>
            <person name="Grigoriev I.V."/>
            <person name="Debuchy R."/>
            <person name="Gladieux P."/>
            <person name="Thoren M.H."/>
            <person name="Johannesson H."/>
        </authorList>
    </citation>
    <scope>NUCLEOTIDE SEQUENCE</scope>
    <source>
        <strain evidence="2">CBS 955.72</strain>
    </source>
</reference>
<gene>
    <name evidence="2" type="ORF">B0T25DRAFT_178189</name>
</gene>
<name>A0AAJ0MGZ5_9PEZI</name>